<keyword evidence="5" id="KW-0808">Transferase</keyword>
<comment type="subcellular location">
    <subcellularLocation>
        <location evidence="1">Cytoplasm</location>
    </subcellularLocation>
</comment>
<dbReference type="Gene3D" id="3.40.35.10">
    <property type="entry name" value="Phosphotransferase system, sorbose subfamily IIB component"/>
    <property type="match status" value="1"/>
</dbReference>
<dbReference type="PROSITE" id="PS51101">
    <property type="entry name" value="PTS_EIIB_TYPE_4"/>
    <property type="match status" value="1"/>
</dbReference>
<evidence type="ECO:0000259" key="8">
    <source>
        <dbReference type="PROSITE" id="PS51101"/>
    </source>
</evidence>
<dbReference type="AlphaFoldDB" id="A0A285CPK2"/>
<dbReference type="GO" id="GO:0005737">
    <property type="term" value="C:cytoplasm"/>
    <property type="evidence" value="ECO:0007669"/>
    <property type="project" value="UniProtKB-SubCell"/>
</dbReference>
<dbReference type="GO" id="GO:0016301">
    <property type="term" value="F:kinase activity"/>
    <property type="evidence" value="ECO:0007669"/>
    <property type="project" value="UniProtKB-KW"/>
</dbReference>
<gene>
    <name evidence="9" type="ORF">SAMN05877753_10375</name>
</gene>
<keyword evidence="6" id="KW-0598">Phosphotransferase system</keyword>
<evidence type="ECO:0000313" key="10">
    <source>
        <dbReference type="Proteomes" id="UP000219546"/>
    </source>
</evidence>
<name>A0A285CPK2_9BACI</name>
<evidence type="ECO:0000256" key="1">
    <source>
        <dbReference type="ARBA" id="ARBA00004496"/>
    </source>
</evidence>
<sequence length="165" mass="18424">MGISFVRIDDRLIHGQVATTWVRNYNIEQVAVINDQLSKDPLQESVIKMAAPTGVYAVLIDINSFIAVAKKGFKKKTMLIFTNPTDVLKVVENGVELPFINVGGMKYREGRAKLTEAVSVTEEDMEAFKKLVEHGLDIEIQMVPSSEKQKITKFLGLNKSEGRNV</sequence>
<dbReference type="RefSeq" id="WP_097158021.1">
    <property type="nucleotide sequence ID" value="NZ_JBEPMQ010000002.1"/>
</dbReference>
<evidence type="ECO:0000256" key="6">
    <source>
        <dbReference type="ARBA" id="ARBA00022683"/>
    </source>
</evidence>
<dbReference type="GO" id="GO:0008982">
    <property type="term" value="F:protein-N(PI)-phosphohistidine-sugar phosphotransferase activity"/>
    <property type="evidence" value="ECO:0007669"/>
    <property type="project" value="InterPro"/>
</dbReference>
<feature type="domain" description="PTS EIIB type-4" evidence="8">
    <location>
        <begin position="1"/>
        <end position="162"/>
    </location>
</feature>
<dbReference type="SUPFAM" id="SSF52728">
    <property type="entry name" value="PTS IIb component"/>
    <property type="match status" value="1"/>
</dbReference>
<evidence type="ECO:0000256" key="4">
    <source>
        <dbReference type="ARBA" id="ARBA00022597"/>
    </source>
</evidence>
<dbReference type="InterPro" id="IPR004720">
    <property type="entry name" value="PTS_IIB_sorbose-sp"/>
</dbReference>
<dbReference type="Proteomes" id="UP000219546">
    <property type="component" value="Unassembled WGS sequence"/>
</dbReference>
<dbReference type="InterPro" id="IPR036667">
    <property type="entry name" value="PTS_IIB_sorbose-sp_sf"/>
</dbReference>
<dbReference type="CDD" id="cd00001">
    <property type="entry name" value="PTS_IIB_man"/>
    <property type="match status" value="1"/>
</dbReference>
<dbReference type="GO" id="GO:0009401">
    <property type="term" value="P:phosphoenolpyruvate-dependent sugar phosphotransferase system"/>
    <property type="evidence" value="ECO:0007669"/>
    <property type="project" value="UniProtKB-KW"/>
</dbReference>
<dbReference type="Pfam" id="PF03830">
    <property type="entry name" value="PTSIIB_sorb"/>
    <property type="match status" value="1"/>
</dbReference>
<dbReference type="OrthoDB" id="9788818at2"/>
<organism evidence="9 10">
    <name type="scientific">Bacillus oleivorans</name>
    <dbReference type="NCBI Taxonomy" id="1448271"/>
    <lineage>
        <taxon>Bacteria</taxon>
        <taxon>Bacillati</taxon>
        <taxon>Bacillota</taxon>
        <taxon>Bacilli</taxon>
        <taxon>Bacillales</taxon>
        <taxon>Bacillaceae</taxon>
        <taxon>Bacillus</taxon>
    </lineage>
</organism>
<evidence type="ECO:0000256" key="3">
    <source>
        <dbReference type="ARBA" id="ARBA00022490"/>
    </source>
</evidence>
<keyword evidence="3" id="KW-0963">Cytoplasm</keyword>
<evidence type="ECO:0000256" key="7">
    <source>
        <dbReference type="ARBA" id="ARBA00022777"/>
    </source>
</evidence>
<keyword evidence="7" id="KW-0418">Kinase</keyword>
<evidence type="ECO:0000313" key="9">
    <source>
        <dbReference type="EMBL" id="SNX69482.1"/>
    </source>
</evidence>
<proteinExistence type="predicted"/>
<accession>A0A285CPK2</accession>
<keyword evidence="10" id="KW-1185">Reference proteome</keyword>
<protein>
    <submittedName>
        <fullName evidence="9">PTS system mannose-specific IIB component</fullName>
    </submittedName>
</protein>
<keyword evidence="2" id="KW-0813">Transport</keyword>
<evidence type="ECO:0000256" key="2">
    <source>
        <dbReference type="ARBA" id="ARBA00022448"/>
    </source>
</evidence>
<keyword evidence="4" id="KW-0762">Sugar transport</keyword>
<dbReference type="EMBL" id="OAOP01000003">
    <property type="protein sequence ID" value="SNX69482.1"/>
    <property type="molecule type" value="Genomic_DNA"/>
</dbReference>
<reference evidence="9 10" key="1">
    <citation type="submission" date="2017-08" db="EMBL/GenBank/DDBJ databases">
        <authorList>
            <person name="de Groot N.N."/>
        </authorList>
    </citation>
    <scope>NUCLEOTIDE SEQUENCE [LARGE SCALE GENOMIC DNA]</scope>
    <source>
        <strain evidence="9 10">JC228</strain>
    </source>
</reference>
<evidence type="ECO:0000256" key="5">
    <source>
        <dbReference type="ARBA" id="ARBA00022679"/>
    </source>
</evidence>